<dbReference type="Gene3D" id="3.40.50.1390">
    <property type="entry name" value="Resolvase, N-terminal catalytic domain"/>
    <property type="match status" value="1"/>
</dbReference>
<dbReference type="Pfam" id="PF00239">
    <property type="entry name" value="Resolvase"/>
    <property type="match status" value="1"/>
</dbReference>
<protein>
    <recommendedName>
        <fullName evidence="1">Resolvase/invertase-type recombinase catalytic domain-containing protein</fullName>
    </recommendedName>
</protein>
<dbReference type="InterPro" id="IPR006119">
    <property type="entry name" value="Resolv_N"/>
</dbReference>
<dbReference type="SUPFAM" id="SSF53041">
    <property type="entry name" value="Resolvase-like"/>
    <property type="match status" value="1"/>
</dbReference>
<proteinExistence type="predicted"/>
<dbReference type="PROSITE" id="PS51736">
    <property type="entry name" value="RECOMBINASES_3"/>
    <property type="match status" value="1"/>
</dbReference>
<comment type="caution">
    <text evidence="2">The sequence shown here is derived from an EMBL/GenBank/DDBJ whole genome shotgun (WGS) entry which is preliminary data.</text>
</comment>
<accession>X1IS76</accession>
<dbReference type="GO" id="GO:0000150">
    <property type="term" value="F:DNA strand exchange activity"/>
    <property type="evidence" value="ECO:0007669"/>
    <property type="project" value="InterPro"/>
</dbReference>
<feature type="non-terminal residue" evidence="2">
    <location>
        <position position="1"/>
    </location>
</feature>
<reference evidence="2" key="1">
    <citation type="journal article" date="2014" name="Front. Microbiol.">
        <title>High frequency of phylogenetically diverse reductive dehalogenase-homologous genes in deep subseafloor sedimentary metagenomes.</title>
        <authorList>
            <person name="Kawai M."/>
            <person name="Futagami T."/>
            <person name="Toyoda A."/>
            <person name="Takaki Y."/>
            <person name="Nishi S."/>
            <person name="Hori S."/>
            <person name="Arai W."/>
            <person name="Tsubouchi T."/>
            <person name="Morono Y."/>
            <person name="Uchiyama I."/>
            <person name="Ito T."/>
            <person name="Fujiyama A."/>
            <person name="Inagaki F."/>
            <person name="Takami H."/>
        </authorList>
    </citation>
    <scope>NUCLEOTIDE SEQUENCE</scope>
    <source>
        <strain evidence="2">Expedition CK06-06</strain>
    </source>
</reference>
<evidence type="ECO:0000313" key="2">
    <source>
        <dbReference type="EMBL" id="GAH72100.1"/>
    </source>
</evidence>
<dbReference type="AlphaFoldDB" id="X1IS76"/>
<sequence length="105" mass="12258">VQTLGGHGRFPIQEIQNILKGKRDSDTNVTRITIPNNKCAIYGRVSSHKQKKRDVLSRQIEVMKDFAQEKKQKIYNEYKDISSGLNTRRKGLWRLIRDARTITFL</sequence>
<dbReference type="EMBL" id="BARU01033847">
    <property type="protein sequence ID" value="GAH72100.1"/>
    <property type="molecule type" value="Genomic_DNA"/>
</dbReference>
<dbReference type="GO" id="GO:0003677">
    <property type="term" value="F:DNA binding"/>
    <property type="evidence" value="ECO:0007669"/>
    <property type="project" value="InterPro"/>
</dbReference>
<dbReference type="InterPro" id="IPR036162">
    <property type="entry name" value="Resolvase-like_N_sf"/>
</dbReference>
<name>X1IS76_9ZZZZ</name>
<evidence type="ECO:0000259" key="1">
    <source>
        <dbReference type="PROSITE" id="PS51736"/>
    </source>
</evidence>
<feature type="domain" description="Resolvase/invertase-type recombinase catalytic" evidence="1">
    <location>
        <begin position="38"/>
        <end position="105"/>
    </location>
</feature>
<organism evidence="2">
    <name type="scientific">marine sediment metagenome</name>
    <dbReference type="NCBI Taxonomy" id="412755"/>
    <lineage>
        <taxon>unclassified sequences</taxon>
        <taxon>metagenomes</taxon>
        <taxon>ecological metagenomes</taxon>
    </lineage>
</organism>
<gene>
    <name evidence="2" type="ORF">S03H2_53192</name>
</gene>